<accession>A0A1D8JFU4</accession>
<dbReference type="RefSeq" id="WP_075527722.1">
    <property type="nucleotide sequence ID" value="NZ_CP017560.1"/>
</dbReference>
<keyword evidence="2" id="KW-1133">Transmembrane helix</keyword>
<feature type="transmembrane region" description="Helical" evidence="2">
    <location>
        <begin position="12"/>
        <end position="32"/>
    </location>
</feature>
<keyword evidence="2" id="KW-0812">Transmembrane</keyword>
<keyword evidence="4" id="KW-1185">Reference proteome</keyword>
<evidence type="ECO:0000256" key="2">
    <source>
        <dbReference type="SAM" id="Phobius"/>
    </source>
</evidence>
<evidence type="ECO:0000313" key="3">
    <source>
        <dbReference type="EMBL" id="AOV07590.1"/>
    </source>
</evidence>
<dbReference type="AlphaFoldDB" id="A0A1D8JFU4"/>
<dbReference type="EMBL" id="CP017560">
    <property type="protein sequence ID" value="AOV07590.1"/>
    <property type="molecule type" value="Genomic_DNA"/>
</dbReference>
<dbReference type="KEGG" id="surl:BI350_08620"/>
<dbReference type="Proteomes" id="UP000185746">
    <property type="component" value="Chromosome"/>
</dbReference>
<proteinExistence type="predicted"/>
<evidence type="ECO:0000256" key="1">
    <source>
        <dbReference type="SAM" id="MobiDB-lite"/>
    </source>
</evidence>
<gene>
    <name evidence="3" type="ORF">BI350_08620</name>
</gene>
<protein>
    <recommendedName>
        <fullName evidence="5">Type 4 fimbrial biogenesis protein PilX N-terminal domain-containing protein</fullName>
    </recommendedName>
</protein>
<feature type="region of interest" description="Disordered" evidence="1">
    <location>
        <begin position="163"/>
        <end position="184"/>
    </location>
</feature>
<reference evidence="3 4" key="1">
    <citation type="submission" date="2016-09" db="EMBL/GenBank/DDBJ databases">
        <title>Complete genome sequence of the Lysinibacillus sphaericus LMG 22257, a specie of Bacillus with ureolytic activity that can effectively biodeposit calcium carbonate.</title>
        <authorList>
            <person name="Yan W."/>
        </authorList>
    </citation>
    <scope>NUCLEOTIDE SEQUENCE [LARGE SCALE GENOMIC DNA]</scope>
    <source>
        <strain evidence="3 4">LMG 22257</strain>
    </source>
</reference>
<sequence>MINRKDERGSTLLIVLLLVAVFSILGIGLLSMNISASKQFNKKEEQVQARHLAEMGVLHYQAMISDMVNDIKFKKYYDSDGNYLKDKSEREYKQAVCNAANIGDVNSDDLEIGAYFVERDASKNIVCGDIQSDTEYLIMYIKSTGEVSKDTKSSKEVEAEIMLSSSRISGDQENEKNQPPTGDGVEEYDYFIVRKGEHLSIANHVYVTGNLNIDSGGGKNFSFLRVRKNLHVARDIGFNNHACIVVEGDLRVDGDIDIKNKNNATIVVFGDAYFGNKLKSKSSEVIYVKGEVSGNNVPKLPSFENLTSNQKKNCKITETEREEPEIESLEWEVQPELNAIYK</sequence>
<evidence type="ECO:0000313" key="4">
    <source>
        <dbReference type="Proteomes" id="UP000185746"/>
    </source>
</evidence>
<evidence type="ECO:0008006" key="5">
    <source>
        <dbReference type="Google" id="ProtNLM"/>
    </source>
</evidence>
<keyword evidence="2" id="KW-0472">Membrane</keyword>
<organism evidence="3 4">
    <name type="scientific">Sporosarcina ureilytica</name>
    <dbReference type="NCBI Taxonomy" id="298596"/>
    <lineage>
        <taxon>Bacteria</taxon>
        <taxon>Bacillati</taxon>
        <taxon>Bacillota</taxon>
        <taxon>Bacilli</taxon>
        <taxon>Bacillales</taxon>
        <taxon>Caryophanaceae</taxon>
        <taxon>Sporosarcina</taxon>
    </lineage>
</organism>
<name>A0A1D8JFU4_9BACL</name>